<organism evidence="2 3">
    <name type="scientific">Trypanosoma cruzi</name>
    <dbReference type="NCBI Taxonomy" id="5693"/>
    <lineage>
        <taxon>Eukaryota</taxon>
        <taxon>Discoba</taxon>
        <taxon>Euglenozoa</taxon>
        <taxon>Kinetoplastea</taxon>
        <taxon>Metakinetoplastina</taxon>
        <taxon>Trypanosomatida</taxon>
        <taxon>Trypanosomatidae</taxon>
        <taxon>Trypanosoma</taxon>
        <taxon>Schizotrypanum</taxon>
    </lineage>
</organism>
<dbReference type="InterPro" id="IPR006518">
    <property type="entry name" value="Trypano_RHS"/>
</dbReference>
<dbReference type="VEuPathDB" id="TriTrypDB:ECC02_010972"/>
<name>A0A2V2WRL8_TRYCR</name>
<dbReference type="Proteomes" id="UP000246078">
    <property type="component" value="Unassembled WGS sequence"/>
</dbReference>
<dbReference type="VEuPathDB" id="TriTrypDB:Tc_MARK_5866"/>
<dbReference type="VEuPathDB" id="TriTrypDB:TCDM_12845"/>
<dbReference type="Pfam" id="PF07999">
    <property type="entry name" value="RHSP"/>
    <property type="match status" value="1"/>
</dbReference>
<protein>
    <submittedName>
        <fullName evidence="2">Putative retrotransposon hot spot (RHS) protein</fullName>
    </submittedName>
</protein>
<dbReference type="VEuPathDB" id="TriTrypDB:TCSYLVIO_001908"/>
<reference evidence="2 3" key="1">
    <citation type="journal article" date="2018" name="Microb. Genom.">
        <title>Expanding an expanded genome: long-read sequencing of Trypanosoma cruzi.</title>
        <authorList>
            <person name="Berna L."/>
            <person name="Rodriguez M."/>
            <person name="Chiribao M.L."/>
            <person name="Parodi-Talice A."/>
            <person name="Pita S."/>
            <person name="Rijo G."/>
            <person name="Alvarez-Valin F."/>
            <person name="Robello C."/>
        </authorList>
    </citation>
    <scope>NUCLEOTIDE SEQUENCE [LARGE SCALE GENOMIC DNA]</scope>
    <source>
        <strain evidence="2 3">TCC</strain>
    </source>
</reference>
<dbReference type="VEuPathDB" id="TriTrypDB:C4B63_305g5"/>
<dbReference type="AlphaFoldDB" id="A0A2V2WRL8"/>
<dbReference type="VEuPathDB" id="TriTrypDB:TcYC6_0146710"/>
<evidence type="ECO:0000259" key="1">
    <source>
        <dbReference type="Pfam" id="PF07999"/>
    </source>
</evidence>
<evidence type="ECO:0000313" key="3">
    <source>
        <dbReference type="Proteomes" id="UP000246078"/>
    </source>
</evidence>
<accession>A0A2V2WRL8</accession>
<evidence type="ECO:0000313" key="2">
    <source>
        <dbReference type="EMBL" id="PWV09144.1"/>
    </source>
</evidence>
<proteinExistence type="predicted"/>
<dbReference type="VEuPathDB" id="TriTrypDB:TcG_10020"/>
<dbReference type="VEuPathDB" id="TriTrypDB:TcCL_NonESM00382"/>
<dbReference type="EMBL" id="PRFC01000082">
    <property type="protein sequence ID" value="PWV09144.1"/>
    <property type="molecule type" value="Genomic_DNA"/>
</dbReference>
<dbReference type="NCBIfam" id="TIGR01631">
    <property type="entry name" value="Trypano_RHS"/>
    <property type="match status" value="1"/>
</dbReference>
<gene>
    <name evidence="2" type="ORF">C3747_82g161</name>
</gene>
<comment type="caution">
    <text evidence="2">The sequence shown here is derived from an EMBL/GenBank/DDBJ whole genome shotgun (WGS) entry which is preliminary data.</text>
</comment>
<dbReference type="InterPro" id="IPR046836">
    <property type="entry name" value="RHS_C"/>
</dbReference>
<sequence>MGESSIAKVVKDLSRRGVRGCIVYDAAEPDNLLSTCLPPLEWGMLVVTPPEKKIYGHWASGRRAARIVMDCPDESDAEAMCAWMKRDQPVQQQAECWGEVRGQMDAAGPLLRDIFGKRHCTARIEKCHSVGAGTNSSRSRCYFGFGISKTWDDNTALECVAKIVRVRGERNGESPFNAPISAHLGSKILCSLAKLMRPNDLILIVWRLKDYLISENFGKCSVFAFLNGVFLAAIRRKLKELRPPTRRLPHRCALEVYSQERPTRHYFLPPLEHVSERIDVERGVLYITEVEGFPLEDAFSS</sequence>
<dbReference type="VEuPathDB" id="TriTrypDB:C3747_82g161"/>
<feature type="domain" description="Retrotransposon hot spot protein,C-terminal" evidence="1">
    <location>
        <begin position="4"/>
        <end position="241"/>
    </location>
</feature>